<protein>
    <submittedName>
        <fullName evidence="3">DUF2892 domain-containing protein</fullName>
    </submittedName>
</protein>
<reference evidence="3 4" key="1">
    <citation type="submission" date="2019-12" db="EMBL/GenBank/DDBJ databases">
        <title>Shinella granuli gen. nov., sp. nov., and proposal of the reclassification of Zoogloea ramigera ATCC 19623 as Shinella zoogloeoides sp. nov.</title>
        <authorList>
            <person name="Gao J."/>
        </authorList>
    </citation>
    <scope>NUCLEOTIDE SEQUENCE [LARGE SCALE GENOMIC DNA]</scope>
    <source>
        <strain evidence="3 4">DSM 287</strain>
    </source>
</reference>
<dbReference type="Gene3D" id="6.10.140.1340">
    <property type="match status" value="1"/>
</dbReference>
<dbReference type="Proteomes" id="UP000440304">
    <property type="component" value="Unassembled WGS sequence"/>
</dbReference>
<dbReference type="PANTHER" id="PTHR43031">
    <property type="entry name" value="FAD-DEPENDENT OXIDOREDUCTASE"/>
    <property type="match status" value="1"/>
</dbReference>
<dbReference type="OrthoDB" id="9807812at2"/>
<proteinExistence type="predicted"/>
<feature type="transmembrane region" description="Helical" evidence="1">
    <location>
        <begin position="148"/>
        <end position="168"/>
    </location>
</feature>
<dbReference type="Pfam" id="PF00581">
    <property type="entry name" value="Rhodanese"/>
    <property type="match status" value="1"/>
</dbReference>
<gene>
    <name evidence="3" type="ORF">GR156_11560</name>
</gene>
<evidence type="ECO:0000259" key="2">
    <source>
        <dbReference type="PROSITE" id="PS50206"/>
    </source>
</evidence>
<feature type="domain" description="Rhodanese" evidence="2">
    <location>
        <begin position="15"/>
        <end position="106"/>
    </location>
</feature>
<dbReference type="CDD" id="cd00158">
    <property type="entry name" value="RHOD"/>
    <property type="match status" value="1"/>
</dbReference>
<organism evidence="3 4">
    <name type="scientific">Shinella zoogloeoides</name>
    <name type="common">Crabtreella saccharophila</name>
    <dbReference type="NCBI Taxonomy" id="352475"/>
    <lineage>
        <taxon>Bacteria</taxon>
        <taxon>Pseudomonadati</taxon>
        <taxon>Pseudomonadota</taxon>
        <taxon>Alphaproteobacteria</taxon>
        <taxon>Hyphomicrobiales</taxon>
        <taxon>Rhizobiaceae</taxon>
        <taxon>Shinella</taxon>
    </lineage>
</organism>
<dbReference type="RefSeq" id="WP_160786328.1">
    <property type="nucleotide sequence ID" value="NZ_CP086610.1"/>
</dbReference>
<accession>A0A6N8TIJ5</accession>
<evidence type="ECO:0000313" key="3">
    <source>
        <dbReference type="EMBL" id="MXO00944.1"/>
    </source>
</evidence>
<dbReference type="InterPro" id="IPR001763">
    <property type="entry name" value="Rhodanese-like_dom"/>
</dbReference>
<dbReference type="EMBL" id="WUML01000008">
    <property type="protein sequence ID" value="MXO00944.1"/>
    <property type="molecule type" value="Genomic_DNA"/>
</dbReference>
<dbReference type="InterPro" id="IPR036873">
    <property type="entry name" value="Rhodanese-like_dom_sf"/>
</dbReference>
<dbReference type="Pfam" id="PF11127">
    <property type="entry name" value="YgaP-like_TM"/>
    <property type="match status" value="1"/>
</dbReference>
<dbReference type="InterPro" id="IPR050229">
    <property type="entry name" value="GlpE_sulfurtransferase"/>
</dbReference>
<feature type="transmembrane region" description="Helical" evidence="1">
    <location>
        <begin position="121"/>
        <end position="142"/>
    </location>
</feature>
<keyword evidence="1" id="KW-0472">Membrane</keyword>
<evidence type="ECO:0000313" key="4">
    <source>
        <dbReference type="Proteomes" id="UP000440304"/>
    </source>
</evidence>
<dbReference type="SUPFAM" id="SSF52821">
    <property type="entry name" value="Rhodanese/Cell cycle control phosphatase"/>
    <property type="match status" value="1"/>
</dbReference>
<dbReference type="SMART" id="SM00450">
    <property type="entry name" value="RHOD"/>
    <property type="match status" value="1"/>
</dbReference>
<keyword evidence="1" id="KW-1133">Transmembrane helix</keyword>
<sequence>MTATVSPKDAALWLASGEAVLIDVREPDEFRAEHIACAASIPLNSLGDALGGTQIPAARKMIFQCLKGGRGEVACRTAEAAGAGHAIYNLEGGIAAWKDAGLPVVGSGAPAAIPLFRQVQIAVGIMIATLIALGFSGLTAAFALAGLIGVMLVFAGTTGWCGMAMLLARMPWNRRPA</sequence>
<dbReference type="Gene3D" id="3.40.250.10">
    <property type="entry name" value="Rhodanese-like domain"/>
    <property type="match status" value="1"/>
</dbReference>
<dbReference type="InterPro" id="IPR021309">
    <property type="entry name" value="YgaP-like_TM"/>
</dbReference>
<dbReference type="PANTHER" id="PTHR43031:SF1">
    <property type="entry name" value="PYRIDINE NUCLEOTIDE-DISULPHIDE OXIDOREDUCTASE"/>
    <property type="match status" value="1"/>
</dbReference>
<dbReference type="PROSITE" id="PS50206">
    <property type="entry name" value="RHODANESE_3"/>
    <property type="match status" value="1"/>
</dbReference>
<name>A0A6N8TIJ5_SHIZO</name>
<evidence type="ECO:0000256" key="1">
    <source>
        <dbReference type="SAM" id="Phobius"/>
    </source>
</evidence>
<dbReference type="AlphaFoldDB" id="A0A6N8TIJ5"/>
<keyword evidence="1" id="KW-0812">Transmembrane</keyword>
<comment type="caution">
    <text evidence="3">The sequence shown here is derived from an EMBL/GenBank/DDBJ whole genome shotgun (WGS) entry which is preliminary data.</text>
</comment>